<accession>A0ABR0CLR6</accession>
<protein>
    <submittedName>
        <fullName evidence="1">Uncharacterized protein</fullName>
    </submittedName>
</protein>
<dbReference type="PANTHER" id="PTHR47926:SF410">
    <property type="entry name" value="(WILD MALAYSIAN BANANA) HYPOTHETICAL PROTEIN"/>
    <property type="match status" value="1"/>
</dbReference>
<evidence type="ECO:0000313" key="2">
    <source>
        <dbReference type="Proteomes" id="UP001291926"/>
    </source>
</evidence>
<keyword evidence="2" id="KW-1185">Reference proteome</keyword>
<dbReference type="InterPro" id="IPR046960">
    <property type="entry name" value="PPR_At4g14850-like_plant"/>
</dbReference>
<organism evidence="1 2">
    <name type="scientific">Penstemon davidsonii</name>
    <dbReference type="NCBI Taxonomy" id="160366"/>
    <lineage>
        <taxon>Eukaryota</taxon>
        <taxon>Viridiplantae</taxon>
        <taxon>Streptophyta</taxon>
        <taxon>Embryophyta</taxon>
        <taxon>Tracheophyta</taxon>
        <taxon>Spermatophyta</taxon>
        <taxon>Magnoliopsida</taxon>
        <taxon>eudicotyledons</taxon>
        <taxon>Gunneridae</taxon>
        <taxon>Pentapetalae</taxon>
        <taxon>asterids</taxon>
        <taxon>lamiids</taxon>
        <taxon>Lamiales</taxon>
        <taxon>Plantaginaceae</taxon>
        <taxon>Cheloneae</taxon>
        <taxon>Penstemon</taxon>
    </lineage>
</organism>
<dbReference type="Pfam" id="PF20431">
    <property type="entry name" value="E_motif"/>
    <property type="match status" value="1"/>
</dbReference>
<dbReference type="PANTHER" id="PTHR47926">
    <property type="entry name" value="PENTATRICOPEPTIDE REPEAT-CONTAINING PROTEIN"/>
    <property type="match status" value="1"/>
</dbReference>
<gene>
    <name evidence="1" type="ORF">RD792_017264</name>
</gene>
<dbReference type="InterPro" id="IPR046848">
    <property type="entry name" value="E_motif"/>
</dbReference>
<dbReference type="EMBL" id="JAYDYQ010002688">
    <property type="protein sequence ID" value="KAK4477999.1"/>
    <property type="molecule type" value="Genomic_DNA"/>
</dbReference>
<proteinExistence type="predicted"/>
<name>A0ABR0CLR6_9LAMI</name>
<sequence>MPFEPHPAIYKTPLGACRIHKNLEDAEFASEEFLILDPVNPVAYVQVANVYVTKRKWESVSKVRKATKENNVVKTTRYGWITINNVIHEFRLGDRL</sequence>
<evidence type="ECO:0000313" key="1">
    <source>
        <dbReference type="EMBL" id="KAK4477999.1"/>
    </source>
</evidence>
<reference evidence="1 2" key="1">
    <citation type="journal article" date="2023" name="bioRxiv">
        <title>Genome report: Whole genome sequence and annotation of Penstemon davidsonii.</title>
        <authorList>
            <person name="Ostevik K.L."/>
            <person name="Alabady M."/>
            <person name="Zhang M."/>
            <person name="Rausher M.D."/>
        </authorList>
    </citation>
    <scope>NUCLEOTIDE SEQUENCE [LARGE SCALE GENOMIC DNA]</scope>
    <source>
        <strain evidence="1">DNT005</strain>
        <tissue evidence="1">Whole leaf</tissue>
    </source>
</reference>
<comment type="caution">
    <text evidence="1">The sequence shown here is derived from an EMBL/GenBank/DDBJ whole genome shotgun (WGS) entry which is preliminary data.</text>
</comment>
<dbReference type="Proteomes" id="UP001291926">
    <property type="component" value="Unassembled WGS sequence"/>
</dbReference>